<keyword evidence="1 3" id="KW-0560">Oxidoreductase</keyword>
<dbReference type="FunFam" id="3.40.605.10:FF:000050">
    <property type="entry name" value="Aldehyde dehydrogenase, mitochondrial"/>
    <property type="match status" value="1"/>
</dbReference>
<dbReference type="InterPro" id="IPR016162">
    <property type="entry name" value="Ald_DH_N"/>
</dbReference>
<protein>
    <submittedName>
        <fullName evidence="5">ALDH2</fullName>
    </submittedName>
</protein>
<dbReference type="Gene3D" id="3.40.309.10">
    <property type="entry name" value="Aldehyde Dehydrogenase, Chain A, domain 2"/>
    <property type="match status" value="1"/>
</dbReference>
<dbReference type="PANTHER" id="PTHR11699">
    <property type="entry name" value="ALDEHYDE DEHYDROGENASE-RELATED"/>
    <property type="match status" value="1"/>
</dbReference>
<dbReference type="GO" id="GO:0016620">
    <property type="term" value="F:oxidoreductase activity, acting on the aldehyde or oxo group of donors, NAD or NADP as acceptor"/>
    <property type="evidence" value="ECO:0007669"/>
    <property type="project" value="InterPro"/>
</dbReference>
<dbReference type="Gene3D" id="3.40.605.10">
    <property type="entry name" value="Aldehyde Dehydrogenase, Chain A, domain 1"/>
    <property type="match status" value="1"/>
</dbReference>
<proteinExistence type="inferred from homology"/>
<evidence type="ECO:0000256" key="2">
    <source>
        <dbReference type="PROSITE-ProRule" id="PRU10007"/>
    </source>
</evidence>
<dbReference type="AlphaFoldDB" id="A0A7J7JY20"/>
<reference evidence="5" key="1">
    <citation type="submission" date="2020-06" db="EMBL/GenBank/DDBJ databases">
        <title>Draft genome of Bugula neritina, a colonial animal packing powerful symbionts and potential medicines.</title>
        <authorList>
            <person name="Rayko M."/>
        </authorList>
    </citation>
    <scope>NUCLEOTIDE SEQUENCE [LARGE SCALE GENOMIC DNA]</scope>
    <source>
        <strain evidence="5">Kwan_BN1</strain>
    </source>
</reference>
<feature type="domain" description="Aldehyde dehydrogenase" evidence="4">
    <location>
        <begin position="47"/>
        <end position="363"/>
    </location>
</feature>
<comment type="caution">
    <text evidence="5">The sequence shown here is derived from an EMBL/GenBank/DDBJ whole genome shotgun (WGS) entry which is preliminary data.</text>
</comment>
<sequence>MLTLCKTLSAGIGRHGLRNMSAAAAAIPPPNRKPDLPPTKLFINNEWVNAVSGKTFETHNPTNGEVIAHMAEADAADVDIAVAAAREAFELGSEWRTMDASRRGLLLHRLADLIERDRAYLASLETLDNGKPYTASFFADLELSINTYRYYAGWAGKKHGQTIPIDGDHFAYTRLEPVGVCGQIIPWNFPLAMQAWKLAPALAMGNTIVMKTAEQTPLTANHIAALVKEVGFPPGVVNILSGYGPTAGGAIATHDGVDKVAFTGSTEIGQLIHTMAAGNLKRVTLELGGKSANVVFGDCDFERAIDQAHLGTFFNHGQCCSAASRVFVEESIYDQFVEATVERAKAIKVGDPYEMDTAQGPQVRL</sequence>
<dbReference type="Pfam" id="PF00171">
    <property type="entry name" value="Aldedh"/>
    <property type="match status" value="1"/>
</dbReference>
<dbReference type="InterPro" id="IPR016163">
    <property type="entry name" value="Ald_DH_C"/>
</dbReference>
<evidence type="ECO:0000256" key="3">
    <source>
        <dbReference type="RuleBase" id="RU003345"/>
    </source>
</evidence>
<dbReference type="InterPro" id="IPR029510">
    <property type="entry name" value="Ald_DH_CS_GLU"/>
</dbReference>
<accession>A0A7J7JY20</accession>
<dbReference type="InterPro" id="IPR016160">
    <property type="entry name" value="Ald_DH_CS_CYS"/>
</dbReference>
<evidence type="ECO:0000313" key="6">
    <source>
        <dbReference type="Proteomes" id="UP000593567"/>
    </source>
</evidence>
<evidence type="ECO:0000259" key="4">
    <source>
        <dbReference type="Pfam" id="PF00171"/>
    </source>
</evidence>
<dbReference type="PROSITE" id="PS00687">
    <property type="entry name" value="ALDEHYDE_DEHYDR_GLU"/>
    <property type="match status" value="1"/>
</dbReference>
<gene>
    <name evidence="5" type="ORF">EB796_010488</name>
</gene>
<dbReference type="Proteomes" id="UP000593567">
    <property type="component" value="Unassembled WGS sequence"/>
</dbReference>
<feature type="active site" evidence="2">
    <location>
        <position position="286"/>
    </location>
</feature>
<comment type="similarity">
    <text evidence="3">Belongs to the aldehyde dehydrogenase family.</text>
</comment>
<dbReference type="InterPro" id="IPR015590">
    <property type="entry name" value="Aldehyde_DH_dom"/>
</dbReference>
<dbReference type="OrthoDB" id="310895at2759"/>
<organism evidence="5 6">
    <name type="scientific">Bugula neritina</name>
    <name type="common">Brown bryozoan</name>
    <name type="synonym">Sertularia neritina</name>
    <dbReference type="NCBI Taxonomy" id="10212"/>
    <lineage>
        <taxon>Eukaryota</taxon>
        <taxon>Metazoa</taxon>
        <taxon>Spiralia</taxon>
        <taxon>Lophotrochozoa</taxon>
        <taxon>Bryozoa</taxon>
        <taxon>Gymnolaemata</taxon>
        <taxon>Cheilostomatida</taxon>
        <taxon>Flustrina</taxon>
        <taxon>Buguloidea</taxon>
        <taxon>Bugulidae</taxon>
        <taxon>Bugula</taxon>
    </lineage>
</organism>
<dbReference type="InterPro" id="IPR016161">
    <property type="entry name" value="Ald_DH/histidinol_DH"/>
</dbReference>
<evidence type="ECO:0000256" key="1">
    <source>
        <dbReference type="ARBA" id="ARBA00023002"/>
    </source>
</evidence>
<evidence type="ECO:0000313" key="5">
    <source>
        <dbReference type="EMBL" id="KAF6031252.1"/>
    </source>
</evidence>
<name>A0A7J7JY20_BUGNE</name>
<keyword evidence="6" id="KW-1185">Reference proteome</keyword>
<dbReference type="EMBL" id="VXIV02001632">
    <property type="protein sequence ID" value="KAF6031252.1"/>
    <property type="molecule type" value="Genomic_DNA"/>
</dbReference>
<dbReference type="PROSITE" id="PS00070">
    <property type="entry name" value="ALDEHYDE_DEHYDR_CYS"/>
    <property type="match status" value="1"/>
</dbReference>
<dbReference type="SUPFAM" id="SSF53720">
    <property type="entry name" value="ALDH-like"/>
    <property type="match status" value="1"/>
</dbReference>